<evidence type="ECO:0000313" key="2">
    <source>
        <dbReference type="EMBL" id="KMQ87267.1"/>
    </source>
</evidence>
<accession>A0A0J7KAE4</accession>
<name>A0A0J7KAE4_LASNI</name>
<organism evidence="2 3">
    <name type="scientific">Lasius niger</name>
    <name type="common">Black garden ant</name>
    <dbReference type="NCBI Taxonomy" id="67767"/>
    <lineage>
        <taxon>Eukaryota</taxon>
        <taxon>Metazoa</taxon>
        <taxon>Ecdysozoa</taxon>
        <taxon>Arthropoda</taxon>
        <taxon>Hexapoda</taxon>
        <taxon>Insecta</taxon>
        <taxon>Pterygota</taxon>
        <taxon>Neoptera</taxon>
        <taxon>Endopterygota</taxon>
        <taxon>Hymenoptera</taxon>
        <taxon>Apocrita</taxon>
        <taxon>Aculeata</taxon>
        <taxon>Formicoidea</taxon>
        <taxon>Formicidae</taxon>
        <taxon>Formicinae</taxon>
        <taxon>Lasius</taxon>
        <taxon>Lasius</taxon>
    </lineage>
</organism>
<comment type="caution">
    <text evidence="2">The sequence shown here is derived from an EMBL/GenBank/DDBJ whole genome shotgun (WGS) entry which is preliminary data.</text>
</comment>
<sequence length="94" mass="10732">MEQQQQPQQQQEEIEQQQPPQNNKNDKGKKRGGGRTRARWYIQRGGRGRGDCQRGMMRGSWAGRGGPGRGRGRGRGAMWGRSGPTIIKNFYIKY</sequence>
<evidence type="ECO:0000313" key="3">
    <source>
        <dbReference type="Proteomes" id="UP000036403"/>
    </source>
</evidence>
<dbReference type="Proteomes" id="UP000036403">
    <property type="component" value="Unassembled WGS sequence"/>
</dbReference>
<dbReference type="EMBL" id="LBMM01010753">
    <property type="protein sequence ID" value="KMQ87267.1"/>
    <property type="molecule type" value="Genomic_DNA"/>
</dbReference>
<dbReference type="AlphaFoldDB" id="A0A0J7KAE4"/>
<proteinExistence type="predicted"/>
<keyword evidence="3" id="KW-1185">Reference proteome</keyword>
<feature type="compositionally biased region" description="Low complexity" evidence="1">
    <location>
        <begin position="1"/>
        <end position="23"/>
    </location>
</feature>
<feature type="compositionally biased region" description="Basic residues" evidence="1">
    <location>
        <begin position="27"/>
        <end position="38"/>
    </location>
</feature>
<dbReference type="PaxDb" id="67767-A0A0J7KAE4"/>
<protein>
    <submittedName>
        <fullName evidence="2">Uncharacterized protein</fullName>
    </submittedName>
</protein>
<evidence type="ECO:0000256" key="1">
    <source>
        <dbReference type="SAM" id="MobiDB-lite"/>
    </source>
</evidence>
<gene>
    <name evidence="2" type="ORF">RF55_13500</name>
</gene>
<reference evidence="2 3" key="1">
    <citation type="submission" date="2015-04" db="EMBL/GenBank/DDBJ databases">
        <title>Lasius niger genome sequencing.</title>
        <authorList>
            <person name="Konorov E.A."/>
            <person name="Nikitin M.A."/>
            <person name="Kirill M.V."/>
            <person name="Chang P."/>
        </authorList>
    </citation>
    <scope>NUCLEOTIDE SEQUENCE [LARGE SCALE GENOMIC DNA]</scope>
    <source>
        <tissue evidence="2">Whole</tissue>
    </source>
</reference>
<feature type="region of interest" description="Disordered" evidence="1">
    <location>
        <begin position="1"/>
        <end position="82"/>
    </location>
</feature>